<feature type="chain" id="PRO_5011626255" evidence="1">
    <location>
        <begin position="26"/>
        <end position="471"/>
    </location>
</feature>
<proteinExistence type="predicted"/>
<dbReference type="Pfam" id="PF14064">
    <property type="entry name" value="HmuY"/>
    <property type="match status" value="2"/>
</dbReference>
<protein>
    <submittedName>
        <fullName evidence="2">HmuY protein</fullName>
    </submittedName>
</protein>
<dbReference type="CDD" id="cd12105">
    <property type="entry name" value="HmuY"/>
    <property type="match status" value="1"/>
</dbReference>
<evidence type="ECO:0000313" key="2">
    <source>
        <dbReference type="EMBL" id="SDE45207.1"/>
    </source>
</evidence>
<organism evidence="2 3">
    <name type="scientific">Ulvibacter litoralis</name>
    <dbReference type="NCBI Taxonomy" id="227084"/>
    <lineage>
        <taxon>Bacteria</taxon>
        <taxon>Pseudomonadati</taxon>
        <taxon>Bacteroidota</taxon>
        <taxon>Flavobacteriia</taxon>
        <taxon>Flavobacteriales</taxon>
        <taxon>Flavobacteriaceae</taxon>
        <taxon>Ulvibacter</taxon>
    </lineage>
</organism>
<evidence type="ECO:0000313" key="3">
    <source>
        <dbReference type="Proteomes" id="UP000199321"/>
    </source>
</evidence>
<feature type="signal peptide" evidence="1">
    <location>
        <begin position="1"/>
        <end position="25"/>
    </location>
</feature>
<name>A0A1G7D106_9FLAO</name>
<evidence type="ECO:0000256" key="1">
    <source>
        <dbReference type="SAM" id="SignalP"/>
    </source>
</evidence>
<dbReference type="EMBL" id="FNBA01000001">
    <property type="protein sequence ID" value="SDE45207.1"/>
    <property type="molecule type" value="Genomic_DNA"/>
</dbReference>
<dbReference type="OrthoDB" id="1091850at2"/>
<dbReference type="PROSITE" id="PS51257">
    <property type="entry name" value="PROKAR_LIPOPROTEIN"/>
    <property type="match status" value="1"/>
</dbReference>
<dbReference type="AlphaFoldDB" id="A0A1G7D106"/>
<dbReference type="InterPro" id="IPR025921">
    <property type="entry name" value="HmuY"/>
</dbReference>
<accession>A0A1G7D106</accession>
<reference evidence="2 3" key="1">
    <citation type="submission" date="2016-10" db="EMBL/GenBank/DDBJ databases">
        <authorList>
            <person name="de Groot N.N."/>
        </authorList>
    </citation>
    <scope>NUCLEOTIDE SEQUENCE [LARGE SCALE GENOMIC DNA]</scope>
    <source>
        <strain evidence="2 3">DSM 16195</strain>
    </source>
</reference>
<sequence length="471" mass="51222">MKPFSLKLKPAFLCLLAAALFISCSEDDSVTTATPFVVAFENLSANISDIETSKTLSLVYSETATVQGSFEVSIVSTNAIYGVDFTTEPAAEGSTITLPIEASENGKSIVFNKLNPTLDETVTIELNISAIHYPSSVIQGNTRFLFGNTPALGTGYSPNVGGPNQQNQVYIDLSSEAETVVQRDTWDLGFYAGDEFRVGINGAIYMATAQLESTDIDAISEADVTDLQPQVAVGTFDPDNVAYIDHPDGAITKTAIASISATEAENKVYLVNLGYTVGTDAPEPGSVAVAGSARGWKKIRVLRQGDDYLLQYANLNDTTHEEVVISKNEGYNFTFFSFDTENVVTAEPRADQWDLNFTVFTNIIDGAGSYGFSDGVLHNSKGGVTAYSVETTAFDYDTFSASDVVLNNFEQDQRVIGSTWRDVINDDKVLIDTIFYILKDANGNLYKLKFTSLLNENGERGFPEFKYNLLQ</sequence>
<keyword evidence="3" id="KW-1185">Reference proteome</keyword>
<gene>
    <name evidence="2" type="ORF">SAMN05421855_101693</name>
</gene>
<dbReference type="Proteomes" id="UP000199321">
    <property type="component" value="Unassembled WGS sequence"/>
</dbReference>
<dbReference type="STRING" id="227084.SAMN05421855_101693"/>
<dbReference type="RefSeq" id="WP_093140538.1">
    <property type="nucleotide sequence ID" value="NZ_BMWO01000001.1"/>
</dbReference>
<keyword evidence="1" id="KW-0732">Signal</keyword>